<comment type="caution">
    <text evidence="2">The sequence shown here is derived from an EMBL/GenBank/DDBJ whole genome shotgun (WGS) entry which is preliminary data.</text>
</comment>
<keyword evidence="1" id="KW-1133">Transmembrane helix</keyword>
<feature type="transmembrane region" description="Helical" evidence="1">
    <location>
        <begin position="422"/>
        <end position="444"/>
    </location>
</feature>
<evidence type="ECO:0000313" key="3">
    <source>
        <dbReference type="Proteomes" id="UP001418222"/>
    </source>
</evidence>
<organism evidence="2 3">
    <name type="scientific">Platanthera zijinensis</name>
    <dbReference type="NCBI Taxonomy" id="2320716"/>
    <lineage>
        <taxon>Eukaryota</taxon>
        <taxon>Viridiplantae</taxon>
        <taxon>Streptophyta</taxon>
        <taxon>Embryophyta</taxon>
        <taxon>Tracheophyta</taxon>
        <taxon>Spermatophyta</taxon>
        <taxon>Magnoliopsida</taxon>
        <taxon>Liliopsida</taxon>
        <taxon>Asparagales</taxon>
        <taxon>Orchidaceae</taxon>
        <taxon>Orchidoideae</taxon>
        <taxon>Orchideae</taxon>
        <taxon>Orchidinae</taxon>
        <taxon>Platanthera</taxon>
    </lineage>
</organism>
<dbReference type="Proteomes" id="UP001418222">
    <property type="component" value="Unassembled WGS sequence"/>
</dbReference>
<name>A0AAP0BI36_9ASPA</name>
<dbReference type="EMBL" id="JBBWWQ010000009">
    <property type="protein sequence ID" value="KAK8939004.1"/>
    <property type="molecule type" value="Genomic_DNA"/>
</dbReference>
<keyword evidence="3" id="KW-1185">Reference proteome</keyword>
<evidence type="ECO:0000313" key="2">
    <source>
        <dbReference type="EMBL" id="KAK8939004.1"/>
    </source>
</evidence>
<reference evidence="2 3" key="1">
    <citation type="journal article" date="2022" name="Nat. Plants">
        <title>Genomes of leafy and leafless Platanthera orchids illuminate the evolution of mycoheterotrophy.</title>
        <authorList>
            <person name="Li M.H."/>
            <person name="Liu K.W."/>
            <person name="Li Z."/>
            <person name="Lu H.C."/>
            <person name="Ye Q.L."/>
            <person name="Zhang D."/>
            <person name="Wang J.Y."/>
            <person name="Li Y.F."/>
            <person name="Zhong Z.M."/>
            <person name="Liu X."/>
            <person name="Yu X."/>
            <person name="Liu D.K."/>
            <person name="Tu X.D."/>
            <person name="Liu B."/>
            <person name="Hao Y."/>
            <person name="Liao X.Y."/>
            <person name="Jiang Y.T."/>
            <person name="Sun W.H."/>
            <person name="Chen J."/>
            <person name="Chen Y.Q."/>
            <person name="Ai Y."/>
            <person name="Zhai J.W."/>
            <person name="Wu S.S."/>
            <person name="Zhou Z."/>
            <person name="Hsiao Y.Y."/>
            <person name="Wu W.L."/>
            <person name="Chen Y.Y."/>
            <person name="Lin Y.F."/>
            <person name="Hsu J.L."/>
            <person name="Li C.Y."/>
            <person name="Wang Z.W."/>
            <person name="Zhao X."/>
            <person name="Zhong W.Y."/>
            <person name="Ma X.K."/>
            <person name="Ma L."/>
            <person name="Huang J."/>
            <person name="Chen G.Z."/>
            <person name="Huang M.Z."/>
            <person name="Huang L."/>
            <person name="Peng D.H."/>
            <person name="Luo Y.B."/>
            <person name="Zou S.Q."/>
            <person name="Chen S.P."/>
            <person name="Lan S."/>
            <person name="Tsai W.C."/>
            <person name="Van de Peer Y."/>
            <person name="Liu Z.J."/>
        </authorList>
    </citation>
    <scope>NUCLEOTIDE SEQUENCE [LARGE SCALE GENOMIC DNA]</scope>
    <source>
        <strain evidence="2">Lor287</strain>
    </source>
</reference>
<feature type="transmembrane region" description="Helical" evidence="1">
    <location>
        <begin position="304"/>
        <end position="324"/>
    </location>
</feature>
<gene>
    <name evidence="2" type="ORF">KSP39_PZI011646</name>
</gene>
<proteinExistence type="predicted"/>
<feature type="transmembrane region" description="Helical" evidence="1">
    <location>
        <begin position="383"/>
        <end position="402"/>
    </location>
</feature>
<sequence length="533" mass="59865">MLLGGQSRGVLHKPEVTSLVEREWILRSSLEVLVGQESLPKVPTKHSWQNSRLLKPYFVGEGVLTASLFYHSENKEVQALRAVQRATVCRGVKFSVREQVEFSGIIYIPWTPGIYQEVELKAVGGCLERRPREDPLSRLPSSWQVCRLTRRLEVVWRGDPEKTRCPGYHRAGRSVGSLGGWRLFGEETREDPLSRLPPSWQVCRLTRRLEVVWRGDPEKTRCPGYHRAGRSVGSLGGWRLFGEETPRRPAVQATIELAVNRREGRERAVEGRVFRSGEELLLLLSRRRPQRPVYLFSPFSFRGYFRAPTMIIFSPAVATTASLYSRPATAAIFTQLSGGSLLPAAPRFLIRSRSPRVRKLKRIGNQEGRVSTNIWRAELVHDAPFAAAIGACVLTSLVSPILSTGGEDEDGGGAIDSTDARFAVMAIIGFIPYFNWLSWVFAWLDTSRPRYLVYSIVYLAPYLRTNLSISPEESWLPIASILVCIIHIQLEASIRNGDLEGFAFFNEVSKLASPFIGKKDAALKNHGKTPQVV</sequence>
<dbReference type="PANTHER" id="PTHR36804">
    <property type="entry name" value="OSJNBA0013K16.11 PROTEIN"/>
    <property type="match status" value="1"/>
</dbReference>
<accession>A0AAP0BI36</accession>
<keyword evidence="1" id="KW-0472">Membrane</keyword>
<protein>
    <submittedName>
        <fullName evidence="2">Uncharacterized protein</fullName>
    </submittedName>
</protein>
<dbReference type="AlphaFoldDB" id="A0AAP0BI36"/>
<keyword evidence="1" id="KW-0812">Transmembrane</keyword>
<dbReference type="PANTHER" id="PTHR36804:SF1">
    <property type="entry name" value="OS04G0585600 PROTEIN"/>
    <property type="match status" value="1"/>
</dbReference>
<evidence type="ECO:0000256" key="1">
    <source>
        <dbReference type="SAM" id="Phobius"/>
    </source>
</evidence>